<keyword evidence="2" id="KW-1185">Reference proteome</keyword>
<evidence type="ECO:0000313" key="2">
    <source>
        <dbReference type="Proteomes" id="UP001596328"/>
    </source>
</evidence>
<dbReference type="AlphaFoldDB" id="A0ABD5S0Z9"/>
<dbReference type="InterPro" id="IPR050114">
    <property type="entry name" value="UPF0173_UPF0282_UlaG_hydrolase"/>
</dbReference>
<reference evidence="1 2" key="1">
    <citation type="journal article" date="2019" name="Int. J. Syst. Evol. Microbiol.">
        <title>The Global Catalogue of Microorganisms (GCM) 10K type strain sequencing project: providing services to taxonomists for standard genome sequencing and annotation.</title>
        <authorList>
            <consortium name="The Broad Institute Genomics Platform"/>
            <consortium name="The Broad Institute Genome Sequencing Center for Infectious Disease"/>
            <person name="Wu L."/>
            <person name="Ma J."/>
        </authorList>
    </citation>
    <scope>NUCLEOTIDE SEQUENCE [LARGE SCALE GENOMIC DNA]</scope>
    <source>
        <strain evidence="1 2">NBRC 111368</strain>
    </source>
</reference>
<proteinExistence type="predicted"/>
<dbReference type="Gene3D" id="3.60.15.10">
    <property type="entry name" value="Ribonuclease Z/Hydroxyacylglutathione hydrolase-like"/>
    <property type="match status" value="1"/>
</dbReference>
<sequence length="240" mass="26137">MTIKHDGLRVTWFGYATVRIETPDGFVVYLDPGRYGVLDDYDARDGDLVCTTHVHHYDSDAVERVAKEDATVVAYGGIETDDTDRDVLPLDELPYEVVTVGQEDRVAVGDAQVWSLPAFNHEDGPHLRDDGTPYHPKGFGVGFLVSVGGRTVFWPGDSDVLEGHRELDVSLFLANIGGSFAMDRHGAADLAEELDPDLVLPIHYDTFDALEADSGAFAADVAGREVPVVLDERGVHRSGA</sequence>
<protein>
    <submittedName>
        <fullName evidence="1">MBL fold metallo-hydrolase</fullName>
    </submittedName>
</protein>
<organism evidence="1 2">
    <name type="scientific">Halobium palmae</name>
    <dbReference type="NCBI Taxonomy" id="1776492"/>
    <lineage>
        <taxon>Archaea</taxon>
        <taxon>Methanobacteriati</taxon>
        <taxon>Methanobacteriota</taxon>
        <taxon>Stenosarchaea group</taxon>
        <taxon>Halobacteria</taxon>
        <taxon>Halobacteriales</taxon>
        <taxon>Haloferacaceae</taxon>
        <taxon>Halobium</taxon>
    </lineage>
</organism>
<dbReference type="PANTHER" id="PTHR43546:SF8">
    <property type="entry name" value="METALLO-BETA-LACTAMASE DOMAIN-CONTAINING PROTEIN"/>
    <property type="match status" value="1"/>
</dbReference>
<comment type="caution">
    <text evidence="1">The sequence shown here is derived from an EMBL/GenBank/DDBJ whole genome shotgun (WGS) entry which is preliminary data.</text>
</comment>
<dbReference type="Proteomes" id="UP001596328">
    <property type="component" value="Unassembled WGS sequence"/>
</dbReference>
<name>A0ABD5S0Z9_9EURY</name>
<dbReference type="Pfam" id="PF13483">
    <property type="entry name" value="Lactamase_B_3"/>
    <property type="match status" value="1"/>
</dbReference>
<dbReference type="PANTHER" id="PTHR43546">
    <property type="entry name" value="UPF0173 METAL-DEPENDENT HYDROLASE MJ1163-RELATED"/>
    <property type="match status" value="1"/>
</dbReference>
<evidence type="ECO:0000313" key="1">
    <source>
        <dbReference type="EMBL" id="MFC6725126.1"/>
    </source>
</evidence>
<gene>
    <name evidence="1" type="ORF">ACFQE1_12230</name>
</gene>
<accession>A0ABD5S0Z9</accession>
<dbReference type="SUPFAM" id="SSF56281">
    <property type="entry name" value="Metallo-hydrolase/oxidoreductase"/>
    <property type="match status" value="1"/>
</dbReference>
<dbReference type="InterPro" id="IPR036866">
    <property type="entry name" value="RibonucZ/Hydroxyglut_hydro"/>
</dbReference>
<dbReference type="EMBL" id="JBHSWU010000397">
    <property type="protein sequence ID" value="MFC6725126.1"/>
    <property type="molecule type" value="Genomic_DNA"/>
</dbReference>